<dbReference type="PANTHER" id="PTHR11426">
    <property type="entry name" value="HISTONE H3"/>
    <property type="match status" value="1"/>
</dbReference>
<organism evidence="4 5">
    <name type="scientific">Paspalum notatum var. saurae</name>
    <dbReference type="NCBI Taxonomy" id="547442"/>
    <lineage>
        <taxon>Eukaryota</taxon>
        <taxon>Viridiplantae</taxon>
        <taxon>Streptophyta</taxon>
        <taxon>Embryophyta</taxon>
        <taxon>Tracheophyta</taxon>
        <taxon>Spermatophyta</taxon>
        <taxon>Magnoliopsida</taxon>
        <taxon>Liliopsida</taxon>
        <taxon>Poales</taxon>
        <taxon>Poaceae</taxon>
        <taxon>PACMAD clade</taxon>
        <taxon>Panicoideae</taxon>
        <taxon>Andropogonodae</taxon>
        <taxon>Paspaleae</taxon>
        <taxon>Paspalinae</taxon>
        <taxon>Paspalum</taxon>
    </lineage>
</organism>
<keyword evidence="5" id="KW-1185">Reference proteome</keyword>
<sequence>MARTKHPAVRNVSRPPKKVLQFGGSPSRTRSAAQTGGASTSGTPGRGAPAGDGAAAAEAPAAGTSRRQQQKVKAPHRWRPGTVALREIRKYQKSTELLIPFAPFVRLVREITDFYSKGHVSRWTPEAMLSLQEAAEYHLVELFQVAMLCAIHAKRPIG</sequence>
<evidence type="ECO:0000256" key="1">
    <source>
        <dbReference type="ARBA" id="ARBA00010343"/>
    </source>
</evidence>
<feature type="domain" description="Core Histone H2A/H2B/H3" evidence="3">
    <location>
        <begin position="80"/>
        <end position="155"/>
    </location>
</feature>
<accession>A0AAQ3TR42</accession>
<dbReference type="PRINTS" id="PR00622">
    <property type="entry name" value="HISTONEH3"/>
</dbReference>
<dbReference type="PROSITE" id="PS00959">
    <property type="entry name" value="HISTONE_H3_2"/>
    <property type="match status" value="1"/>
</dbReference>
<feature type="compositionally biased region" description="Polar residues" evidence="2">
    <location>
        <begin position="24"/>
        <end position="41"/>
    </location>
</feature>
<evidence type="ECO:0000256" key="2">
    <source>
        <dbReference type="SAM" id="MobiDB-lite"/>
    </source>
</evidence>
<protein>
    <recommendedName>
        <fullName evidence="3">Core Histone H2A/H2B/H3 domain-containing protein</fullName>
    </recommendedName>
</protein>
<dbReference type="InterPro" id="IPR007125">
    <property type="entry name" value="H2A/H2B/H3"/>
</dbReference>
<dbReference type="GO" id="GO:0000786">
    <property type="term" value="C:nucleosome"/>
    <property type="evidence" value="ECO:0007669"/>
    <property type="project" value="InterPro"/>
</dbReference>
<dbReference type="InterPro" id="IPR009072">
    <property type="entry name" value="Histone-fold"/>
</dbReference>
<dbReference type="EMBL" id="CP144749">
    <property type="protein sequence ID" value="WVZ77809.1"/>
    <property type="molecule type" value="Genomic_DNA"/>
</dbReference>
<dbReference type="Proteomes" id="UP001341281">
    <property type="component" value="Chromosome 05"/>
</dbReference>
<evidence type="ECO:0000259" key="3">
    <source>
        <dbReference type="Pfam" id="PF00125"/>
    </source>
</evidence>
<dbReference type="AlphaFoldDB" id="A0AAQ3TR42"/>
<feature type="compositionally biased region" description="Basic residues" evidence="2">
    <location>
        <begin position="68"/>
        <end position="78"/>
    </location>
</feature>
<dbReference type="Pfam" id="PF00125">
    <property type="entry name" value="Histone"/>
    <property type="match status" value="1"/>
</dbReference>
<dbReference type="GO" id="GO:0003677">
    <property type="term" value="F:DNA binding"/>
    <property type="evidence" value="ECO:0007669"/>
    <property type="project" value="InterPro"/>
</dbReference>
<feature type="region of interest" description="Disordered" evidence="2">
    <location>
        <begin position="1"/>
        <end position="78"/>
    </location>
</feature>
<dbReference type="GO" id="GO:0046982">
    <property type="term" value="F:protein heterodimerization activity"/>
    <property type="evidence" value="ECO:0007669"/>
    <property type="project" value="InterPro"/>
</dbReference>
<evidence type="ECO:0000313" key="5">
    <source>
        <dbReference type="Proteomes" id="UP001341281"/>
    </source>
</evidence>
<dbReference type="SUPFAM" id="SSF47113">
    <property type="entry name" value="Histone-fold"/>
    <property type="match status" value="1"/>
</dbReference>
<name>A0AAQ3TR42_PASNO</name>
<reference evidence="4 5" key="1">
    <citation type="submission" date="2024-02" db="EMBL/GenBank/DDBJ databases">
        <title>High-quality chromosome-scale genome assembly of Pensacola bahiagrass (Paspalum notatum Flugge var. saurae).</title>
        <authorList>
            <person name="Vega J.M."/>
            <person name="Podio M."/>
            <person name="Orjuela J."/>
            <person name="Siena L.A."/>
            <person name="Pessino S.C."/>
            <person name="Combes M.C."/>
            <person name="Mariac C."/>
            <person name="Albertini E."/>
            <person name="Pupilli F."/>
            <person name="Ortiz J.P.A."/>
            <person name="Leblanc O."/>
        </authorList>
    </citation>
    <scope>NUCLEOTIDE SEQUENCE [LARGE SCALE GENOMIC DNA]</scope>
    <source>
        <strain evidence="4">R1</strain>
        <tissue evidence="4">Leaf</tissue>
    </source>
</reference>
<dbReference type="InterPro" id="IPR000164">
    <property type="entry name" value="Histone_H3/CENP-A"/>
</dbReference>
<dbReference type="GO" id="GO:0030527">
    <property type="term" value="F:structural constituent of chromatin"/>
    <property type="evidence" value="ECO:0007669"/>
    <property type="project" value="InterPro"/>
</dbReference>
<dbReference type="CDD" id="cd22911">
    <property type="entry name" value="HFD_H3"/>
    <property type="match status" value="1"/>
</dbReference>
<proteinExistence type="inferred from homology"/>
<evidence type="ECO:0000313" key="4">
    <source>
        <dbReference type="EMBL" id="WVZ77809.1"/>
    </source>
</evidence>
<gene>
    <name evidence="4" type="ORF">U9M48_025631</name>
</gene>
<feature type="compositionally biased region" description="Low complexity" evidence="2">
    <location>
        <begin position="51"/>
        <end position="63"/>
    </location>
</feature>
<dbReference type="SMART" id="SM00428">
    <property type="entry name" value="H3"/>
    <property type="match status" value="1"/>
</dbReference>
<dbReference type="Gene3D" id="1.10.20.10">
    <property type="entry name" value="Histone, subunit A"/>
    <property type="match status" value="1"/>
</dbReference>
<comment type="similarity">
    <text evidence="1">Belongs to the histone H3 family.</text>
</comment>